<feature type="compositionally biased region" description="Low complexity" evidence="2">
    <location>
        <begin position="39"/>
        <end position="53"/>
    </location>
</feature>
<comment type="caution">
    <text evidence="4">The sequence shown here is derived from an EMBL/GenBank/DDBJ whole genome shotgun (WGS) entry which is preliminary data.</text>
</comment>
<name>A0A1W9YTF0_MYCBA</name>
<dbReference type="InterPro" id="IPR000383">
    <property type="entry name" value="Xaa-Pro-like_dom"/>
</dbReference>
<evidence type="ECO:0000256" key="2">
    <source>
        <dbReference type="SAM" id="MobiDB-lite"/>
    </source>
</evidence>
<gene>
    <name evidence="4" type="ORF">BST17_19265</name>
</gene>
<feature type="region of interest" description="Disordered" evidence="2">
    <location>
        <begin position="35"/>
        <end position="196"/>
    </location>
</feature>
<dbReference type="SMART" id="SM00939">
    <property type="entry name" value="PepX_C"/>
    <property type="match status" value="1"/>
</dbReference>
<dbReference type="Gene3D" id="3.40.50.1820">
    <property type="entry name" value="alpha/beta hydrolase"/>
    <property type="match status" value="2"/>
</dbReference>
<accession>A0A1W9YTF0</accession>
<feature type="compositionally biased region" description="Basic and acidic residues" evidence="2">
    <location>
        <begin position="93"/>
        <end position="114"/>
    </location>
</feature>
<evidence type="ECO:0000313" key="4">
    <source>
        <dbReference type="EMBL" id="ORA03257.1"/>
    </source>
</evidence>
<dbReference type="EMBL" id="MVHJ01000018">
    <property type="protein sequence ID" value="ORA03257.1"/>
    <property type="molecule type" value="Genomic_DNA"/>
</dbReference>
<dbReference type="AlphaFoldDB" id="A0A1W9YTF0"/>
<feature type="compositionally biased region" description="Basic and acidic residues" evidence="2">
    <location>
        <begin position="159"/>
        <end position="173"/>
    </location>
</feature>
<organism evidence="4 5">
    <name type="scientific">Mycolicibacterium bacteremicum</name>
    <name type="common">Mycobacterium bacteremicum</name>
    <dbReference type="NCBI Taxonomy" id="564198"/>
    <lineage>
        <taxon>Bacteria</taxon>
        <taxon>Bacillati</taxon>
        <taxon>Actinomycetota</taxon>
        <taxon>Actinomycetes</taxon>
        <taxon>Mycobacteriales</taxon>
        <taxon>Mycobacteriaceae</taxon>
        <taxon>Mycolicibacterium</taxon>
    </lineage>
</organism>
<protein>
    <recommendedName>
        <fullName evidence="3">Xaa-Pro dipeptidyl-peptidase C-terminal domain-containing protein</fullName>
    </recommendedName>
</protein>
<dbReference type="SUPFAM" id="SSF53474">
    <property type="entry name" value="alpha/beta-Hydrolases"/>
    <property type="match status" value="1"/>
</dbReference>
<evidence type="ECO:0000256" key="1">
    <source>
        <dbReference type="ARBA" id="ARBA00022801"/>
    </source>
</evidence>
<feature type="compositionally biased region" description="Polar residues" evidence="2">
    <location>
        <begin position="175"/>
        <end position="189"/>
    </location>
</feature>
<dbReference type="InterPro" id="IPR013736">
    <property type="entry name" value="Xaa-Pro_dipept_C"/>
</dbReference>
<sequence>MTRVSTASHIGRVGGLAAALGIGTAVLCGTGIASAAPAETSGSRDTTSTTGESAPSSGAADTTGAERPANTEKPASLVPKKKPVAKKPRAVSVRHDGNARTEPESKPDETRPAENRPQASESAKTEQDEPAETTEATAPTEQTRPDETGPDENLAEMPGAEHVRPADTQREDNQPGDTQPVDSASTAPESTDPVIFAPTPAAEVPTALVRPRTVRTAGTGPTAPIDTPLSWTMLAAASRSTLAPSTGAAVVIDPVTHAPVIATPKTPLLEPLQRIPVLGPLFVTPIVAVINQIPVVSDLLHPIVGYPWEWGRPAGTPRPRDVMLTSFDGTRINAHFMPAAGLKPGEKAATILQGPGLLLPGATNLGPTLLDGIIADTSGLVYTGTLRAAGYNVVTWDPRGEHSSGGRLEQDSPDFDAKDVSTIISWVATLPEARLDPGVLDPRIGMTGASYGGGIQLVSAATDPRIDAIVPAITWNTLNTATYQNQAFKSSWAAILTAGITLFTRPNPAILPATIYGVLTGRQTAAEQARLAQLGPGGPRELVGKITAPTLLIQGTVDTLFSLQEADTTASTLIANGVPTKVIWYCGGHGLCGDLFDPTDGVLIQRATLAWLDRYVNGNTAAVTGPQFEFVDQRGQFYASESYPTIPGTAIESRGSGGSLPLLPFLGGSGPMLGVIPFGASKAANALNLRSPVSATTTHVVGAPQLTLSYSGTGTARHVYAQLVDNSTGRVLGNQITPVPVTLDGQPHSMTIALEPVAHTLRPGQTVTVQLVASSTTYATLTSFGSLRVTDMRLSLPTVDPATLTPLAS</sequence>
<dbReference type="InterPro" id="IPR029058">
    <property type="entry name" value="AB_hydrolase_fold"/>
</dbReference>
<proteinExistence type="predicted"/>
<feature type="compositionally biased region" description="Basic residues" evidence="2">
    <location>
        <begin position="79"/>
        <end position="89"/>
    </location>
</feature>
<dbReference type="SUPFAM" id="SSF49785">
    <property type="entry name" value="Galactose-binding domain-like"/>
    <property type="match status" value="1"/>
</dbReference>
<dbReference type="RefSeq" id="WP_234807733.1">
    <property type="nucleotide sequence ID" value="NZ_JACKVM010000008.1"/>
</dbReference>
<reference evidence="4 5" key="1">
    <citation type="submission" date="2017-02" db="EMBL/GenBank/DDBJ databases">
        <title>The new phylogeny of genus Mycobacterium.</title>
        <authorList>
            <person name="Tortoli E."/>
            <person name="Trovato A."/>
            <person name="Cirillo D.M."/>
        </authorList>
    </citation>
    <scope>NUCLEOTIDE SEQUENCE [LARGE SCALE GENOMIC DNA]</scope>
    <source>
        <strain evidence="4 5">DSM 45578</strain>
    </source>
</reference>
<dbReference type="Pfam" id="PF02129">
    <property type="entry name" value="Peptidase_S15"/>
    <property type="match status" value="1"/>
</dbReference>
<keyword evidence="5" id="KW-1185">Reference proteome</keyword>
<feature type="domain" description="Xaa-Pro dipeptidyl-peptidase C-terminal" evidence="3">
    <location>
        <begin position="609"/>
        <end position="804"/>
    </location>
</feature>
<evidence type="ECO:0000313" key="5">
    <source>
        <dbReference type="Proteomes" id="UP000192366"/>
    </source>
</evidence>
<dbReference type="InterPro" id="IPR008979">
    <property type="entry name" value="Galactose-bd-like_sf"/>
</dbReference>
<evidence type="ECO:0000259" key="3">
    <source>
        <dbReference type="SMART" id="SM00939"/>
    </source>
</evidence>
<dbReference type="STRING" id="564198.BST17_19265"/>
<dbReference type="GO" id="GO:0008239">
    <property type="term" value="F:dipeptidyl-peptidase activity"/>
    <property type="evidence" value="ECO:0007669"/>
    <property type="project" value="InterPro"/>
</dbReference>
<feature type="compositionally biased region" description="Low complexity" evidence="2">
    <location>
        <begin position="133"/>
        <end position="142"/>
    </location>
</feature>
<dbReference type="Proteomes" id="UP000192366">
    <property type="component" value="Unassembled WGS sequence"/>
</dbReference>
<keyword evidence="1" id="KW-0378">Hydrolase</keyword>